<comment type="caution">
    <text evidence="4">The sequence shown here is derived from an EMBL/GenBank/DDBJ whole genome shotgun (WGS) entry which is preliminary data.</text>
</comment>
<dbReference type="GO" id="GO:0016757">
    <property type="term" value="F:glycosyltransferase activity"/>
    <property type="evidence" value="ECO:0007669"/>
    <property type="project" value="UniProtKB-KW"/>
</dbReference>
<dbReference type="InterPro" id="IPR001296">
    <property type="entry name" value="Glyco_trans_1"/>
</dbReference>
<dbReference type="Pfam" id="PF00534">
    <property type="entry name" value="Glycos_transf_1"/>
    <property type="match status" value="1"/>
</dbReference>
<dbReference type="RefSeq" id="WP_036482160.1">
    <property type="nucleotide sequence ID" value="NZ_JMQM01000001.1"/>
</dbReference>
<organism evidence="4 5">
    <name type="scientific">Nitratireductor basaltis</name>
    <dbReference type="NCBI Taxonomy" id="472175"/>
    <lineage>
        <taxon>Bacteria</taxon>
        <taxon>Pseudomonadati</taxon>
        <taxon>Pseudomonadota</taxon>
        <taxon>Alphaproteobacteria</taxon>
        <taxon>Hyphomicrobiales</taxon>
        <taxon>Phyllobacteriaceae</taxon>
        <taxon>Nitratireductor</taxon>
    </lineage>
</organism>
<reference evidence="4 5" key="1">
    <citation type="submission" date="2014-05" db="EMBL/GenBank/DDBJ databases">
        <title>Draft Genome Sequence of Nitratireductor basaltis Strain UMTGB225, A Marine Bacterium Isolated from Green Barrel Tunicate.</title>
        <authorList>
            <person name="Gan H.Y."/>
        </authorList>
    </citation>
    <scope>NUCLEOTIDE SEQUENCE [LARGE SCALE GENOMIC DNA]</scope>
    <source>
        <strain evidence="4 5">UMTGB225</strain>
    </source>
</reference>
<evidence type="ECO:0000313" key="5">
    <source>
        <dbReference type="Proteomes" id="UP000053675"/>
    </source>
</evidence>
<evidence type="ECO:0000256" key="1">
    <source>
        <dbReference type="ARBA" id="ARBA00022676"/>
    </source>
</evidence>
<sequence length="365" mass="40574">MAKLQILIVVGQLLKLGGKERDALAVARKLGEEGHPFQILTRAAAPELAAKLPIICLERVPHTNHAALAALAKTAEGMKRSGKADIVLTFERIGPADFYYAADLHQEWSWQKRLLPRYATLSRLAQRLFESPRQFSFFLGEQQALEYSRVYHLREERFRILSPVIHADRADELRRIAQESKPENGERVRLLSIATAAENKGVDLSIRAIARCPDAQLTVIGLKSKDAKRMRSLAQSLNCDPRVDIVDYGDVLAQLQHADLLLHPARLENTGTVIAEALLAGVPVIATENCGYAKFLRDGAGIVLPQQPTIDQIVEALEKGREAKHLLHMRQCSLKKGGELAEIKGAWLNEVVESLSVYDRRKAAL</sequence>
<dbReference type="eggNOG" id="COG0438">
    <property type="taxonomic scope" value="Bacteria"/>
</dbReference>
<feature type="domain" description="Glycosyl transferase family 1" evidence="3">
    <location>
        <begin position="178"/>
        <end position="319"/>
    </location>
</feature>
<protein>
    <submittedName>
        <fullName evidence="4">Glycosyl transferase family 1</fullName>
    </submittedName>
</protein>
<dbReference type="AlphaFoldDB" id="A0A084UD31"/>
<dbReference type="PANTHER" id="PTHR12526">
    <property type="entry name" value="GLYCOSYLTRANSFERASE"/>
    <property type="match status" value="1"/>
</dbReference>
<dbReference type="STRING" id="472175.EL18_01908"/>
<keyword evidence="5" id="KW-1185">Reference proteome</keyword>
<dbReference type="PANTHER" id="PTHR12526:SF510">
    <property type="entry name" value="D-INOSITOL 3-PHOSPHATE GLYCOSYLTRANSFERASE"/>
    <property type="match status" value="1"/>
</dbReference>
<accession>A0A084UD31</accession>
<evidence type="ECO:0000259" key="3">
    <source>
        <dbReference type="Pfam" id="PF00534"/>
    </source>
</evidence>
<dbReference type="PATRIC" id="fig|472175.3.peg.1913"/>
<dbReference type="EMBL" id="JMQM01000001">
    <property type="protein sequence ID" value="KFB10867.1"/>
    <property type="molecule type" value="Genomic_DNA"/>
</dbReference>
<keyword evidence="2 4" id="KW-0808">Transferase</keyword>
<evidence type="ECO:0000256" key="2">
    <source>
        <dbReference type="ARBA" id="ARBA00022679"/>
    </source>
</evidence>
<dbReference type="OrthoDB" id="5147801at2"/>
<keyword evidence="1" id="KW-0328">Glycosyltransferase</keyword>
<proteinExistence type="predicted"/>
<dbReference type="Proteomes" id="UP000053675">
    <property type="component" value="Unassembled WGS sequence"/>
</dbReference>
<dbReference type="CDD" id="cd03801">
    <property type="entry name" value="GT4_PimA-like"/>
    <property type="match status" value="1"/>
</dbReference>
<name>A0A084UD31_9HYPH</name>
<evidence type="ECO:0000313" key="4">
    <source>
        <dbReference type="EMBL" id="KFB10867.1"/>
    </source>
</evidence>
<gene>
    <name evidence="4" type="ORF">EL18_01908</name>
</gene>
<dbReference type="Gene3D" id="3.40.50.2000">
    <property type="entry name" value="Glycogen Phosphorylase B"/>
    <property type="match status" value="2"/>
</dbReference>
<dbReference type="SUPFAM" id="SSF53756">
    <property type="entry name" value="UDP-Glycosyltransferase/glycogen phosphorylase"/>
    <property type="match status" value="1"/>
</dbReference>